<reference evidence="2 3" key="1">
    <citation type="submission" date="2017-07" db="EMBL/GenBank/DDBJ databases">
        <title>Sandarakinorhabdus cyanobacteriorum sp. nov., a novel bacterium isolated from cyanobacterial aggregates in a eutrophic lake.</title>
        <authorList>
            <person name="Cai H."/>
        </authorList>
    </citation>
    <scope>NUCLEOTIDE SEQUENCE [LARGE SCALE GENOMIC DNA]</scope>
    <source>
        <strain evidence="2 3">TH057</strain>
    </source>
</reference>
<name>A0A255Y996_9SPHN</name>
<comment type="caution">
    <text evidence="2">The sequence shown here is derived from an EMBL/GenBank/DDBJ whole genome shotgun (WGS) entry which is preliminary data.</text>
</comment>
<dbReference type="Pfam" id="PF09836">
    <property type="entry name" value="DUF2063"/>
    <property type="match status" value="1"/>
</dbReference>
<sequence length="238" mass="24900">MTGLAALQRQFQAGLMAGNLAGLADAVVRPAGLAVHTHAARAMLVEGLADNFAKTLHWLGGDAFTMLALDYAAISPSSSWTLADYGEDFPAFLHRHLPDDREVPELAALDWALRTAFGAADPAPALWAEAGGLDWEGLRLRLVPGACLLAFATNADAIWAAIPDHPIAPAPAPGWVLVWRDGPDPRFRRLDEGEGGLLSAVAAGQAFGAACDASGASARQIGGWLQIWLSAGLLVPRG</sequence>
<feature type="domain" description="Putative DNA-binding" evidence="1">
    <location>
        <begin position="7"/>
        <end position="93"/>
    </location>
</feature>
<gene>
    <name evidence="2" type="ORF">CHU93_13740</name>
</gene>
<evidence type="ECO:0000313" key="3">
    <source>
        <dbReference type="Proteomes" id="UP000216991"/>
    </source>
</evidence>
<evidence type="ECO:0000313" key="2">
    <source>
        <dbReference type="EMBL" id="OYQ25314.1"/>
    </source>
</evidence>
<protein>
    <recommendedName>
        <fullName evidence="1">Putative DNA-binding domain-containing protein</fullName>
    </recommendedName>
</protein>
<dbReference type="InterPro" id="IPR018640">
    <property type="entry name" value="DUF2063"/>
</dbReference>
<organism evidence="2 3">
    <name type="scientific">Sandarakinorhabdus cyanobacteriorum</name>
    <dbReference type="NCBI Taxonomy" id="1981098"/>
    <lineage>
        <taxon>Bacteria</taxon>
        <taxon>Pseudomonadati</taxon>
        <taxon>Pseudomonadota</taxon>
        <taxon>Alphaproteobacteria</taxon>
        <taxon>Sphingomonadales</taxon>
        <taxon>Sphingosinicellaceae</taxon>
        <taxon>Sandarakinorhabdus</taxon>
    </lineage>
</organism>
<dbReference type="RefSeq" id="WP_086117792.1">
    <property type="nucleotide sequence ID" value="NZ_NOXT01000122.1"/>
</dbReference>
<dbReference type="Proteomes" id="UP000216991">
    <property type="component" value="Unassembled WGS sequence"/>
</dbReference>
<evidence type="ECO:0000259" key="1">
    <source>
        <dbReference type="Pfam" id="PF09836"/>
    </source>
</evidence>
<keyword evidence="3" id="KW-1185">Reference proteome</keyword>
<proteinExistence type="predicted"/>
<dbReference type="OrthoDB" id="343356at2"/>
<dbReference type="EMBL" id="NOXT01000122">
    <property type="protein sequence ID" value="OYQ25314.1"/>
    <property type="molecule type" value="Genomic_DNA"/>
</dbReference>
<dbReference type="AlphaFoldDB" id="A0A255Y996"/>
<accession>A0A255Y996</accession>